<evidence type="ECO:0000256" key="1">
    <source>
        <dbReference type="ARBA" id="ARBA00004123"/>
    </source>
</evidence>
<protein>
    <recommendedName>
        <fullName evidence="7">PSP proline-rich domain-containing protein</fullName>
    </recommendedName>
</protein>
<keyword evidence="5" id="KW-0539">Nucleus</keyword>
<proteinExistence type="predicted"/>
<keyword evidence="3" id="KW-0863">Zinc-finger</keyword>
<feature type="region of interest" description="Disordered" evidence="6">
    <location>
        <begin position="521"/>
        <end position="545"/>
    </location>
</feature>
<evidence type="ECO:0000313" key="8">
    <source>
        <dbReference type="EMBL" id="CAK0782277.1"/>
    </source>
</evidence>
<evidence type="ECO:0000313" key="9">
    <source>
        <dbReference type="Proteomes" id="UP001314263"/>
    </source>
</evidence>
<dbReference type="SMART" id="SM00581">
    <property type="entry name" value="PSP"/>
    <property type="match status" value="1"/>
</dbReference>
<evidence type="ECO:0000259" key="7">
    <source>
        <dbReference type="SMART" id="SM00581"/>
    </source>
</evidence>
<dbReference type="GO" id="GO:0008270">
    <property type="term" value="F:zinc ion binding"/>
    <property type="evidence" value="ECO:0007669"/>
    <property type="project" value="UniProtKB-KW"/>
</dbReference>
<keyword evidence="4" id="KW-0862">Zinc</keyword>
<evidence type="ECO:0000256" key="5">
    <source>
        <dbReference type="ARBA" id="ARBA00023242"/>
    </source>
</evidence>
<organism evidence="8 9">
    <name type="scientific">Coccomyxa viridis</name>
    <dbReference type="NCBI Taxonomy" id="1274662"/>
    <lineage>
        <taxon>Eukaryota</taxon>
        <taxon>Viridiplantae</taxon>
        <taxon>Chlorophyta</taxon>
        <taxon>core chlorophytes</taxon>
        <taxon>Trebouxiophyceae</taxon>
        <taxon>Trebouxiophyceae incertae sedis</taxon>
        <taxon>Coccomyxaceae</taxon>
        <taxon>Coccomyxa</taxon>
    </lineage>
</organism>
<keyword evidence="9" id="KW-1185">Reference proteome</keyword>
<name>A0AAV1I6K8_9CHLO</name>
<comment type="caution">
    <text evidence="8">The sequence shown here is derived from an EMBL/GenBank/DDBJ whole genome shotgun (WGS) entry which is preliminary data.</text>
</comment>
<evidence type="ECO:0000256" key="3">
    <source>
        <dbReference type="ARBA" id="ARBA00022771"/>
    </source>
</evidence>
<dbReference type="Pfam" id="PF04046">
    <property type="entry name" value="PSP"/>
    <property type="match status" value="1"/>
</dbReference>
<evidence type="ECO:0000256" key="6">
    <source>
        <dbReference type="SAM" id="MobiDB-lite"/>
    </source>
</evidence>
<dbReference type="PANTHER" id="PTHR13316">
    <property type="entry name" value="ZINC FINGER, CCHC DOMAIN CONTAINING 8"/>
    <property type="match status" value="1"/>
</dbReference>
<comment type="subcellular location">
    <subcellularLocation>
        <location evidence="1">Nucleus</location>
    </subcellularLocation>
</comment>
<dbReference type="EMBL" id="CAUYUE010000007">
    <property type="protein sequence ID" value="CAK0782277.1"/>
    <property type="molecule type" value="Genomic_DNA"/>
</dbReference>
<dbReference type="GO" id="GO:0003723">
    <property type="term" value="F:RNA binding"/>
    <property type="evidence" value="ECO:0007669"/>
    <property type="project" value="TreeGrafter"/>
</dbReference>
<dbReference type="InterPro" id="IPR006568">
    <property type="entry name" value="PSP_pro-rich"/>
</dbReference>
<keyword evidence="2" id="KW-0479">Metal-binding</keyword>
<evidence type="ECO:0000256" key="4">
    <source>
        <dbReference type="ARBA" id="ARBA00022833"/>
    </source>
</evidence>
<gene>
    <name evidence="8" type="ORF">CVIRNUC_005615</name>
</gene>
<dbReference type="PANTHER" id="PTHR13316:SF0">
    <property type="entry name" value="ZINC FINGER CCHC DOMAIN-CONTAINING PROTEIN 8"/>
    <property type="match status" value="1"/>
</dbReference>
<feature type="domain" description="PSP proline-rich" evidence="7">
    <location>
        <begin position="197"/>
        <end position="252"/>
    </location>
</feature>
<evidence type="ECO:0000256" key="2">
    <source>
        <dbReference type="ARBA" id="ARBA00022723"/>
    </source>
</evidence>
<dbReference type="Proteomes" id="UP001314263">
    <property type="component" value="Unassembled WGS sequence"/>
</dbReference>
<dbReference type="InterPro" id="IPR052115">
    <property type="entry name" value="NEXT_complex_subunit_ZCCHC8"/>
</dbReference>
<reference evidence="8 9" key="1">
    <citation type="submission" date="2023-10" db="EMBL/GenBank/DDBJ databases">
        <authorList>
            <person name="Maclean D."/>
            <person name="Macfadyen A."/>
        </authorList>
    </citation>
    <scope>NUCLEOTIDE SEQUENCE [LARGE SCALE GENOMIC DNA]</scope>
</reference>
<sequence>MVAEAASDYTVSVSVTYSRLPRNSRLRLEEILRDWVIWHSKSYPTKVPADVAESCSGTLEFLPDLIDVGGWDCAVAHLDKPHQPKHSERRLSSQSFNLQYEQAGGVPRYECLSTATLDGHNTAQGTVQSSSGTPRKPHQQLQQCFNCGSLLHGLKDCPVTRDSGAIAQARRAHQQGRSSLGNERYFEADKNGADASLLDLKPGVLSADLRAALGGLASTDPPPWLHRMRALGYPPGYMVVDGDAEEDDGLLIFDSNTIPAETQQSMEGAKQADRHLGRCNSQTETMQPPAATELVAFPGINGPIPEGADSHKWHFALPNGQAASTPPAKRKRMEPQHFAFCTPPPQTPQHTPGSGYATMQQQQQQQYCPSQHQGAFMQQAHSYSAAGTLEYYPSSDAIPQREMHANGQPGLSYHHPTFLAQPAFQQYVQPFGSPFQAPGQVPSNGMLHGQLQQPLAYHLNSGVPVHSLAHSQQYAGSSQQVQQPYCAYSGGNLQATAPYGESRTCNAYSAAVLSEQQKIAPPLMPPLPPDSELGNAYIPPPPPPY</sequence>
<dbReference type="GO" id="GO:0071013">
    <property type="term" value="C:catalytic step 2 spliceosome"/>
    <property type="evidence" value="ECO:0007669"/>
    <property type="project" value="TreeGrafter"/>
</dbReference>
<dbReference type="AlphaFoldDB" id="A0AAV1I6K8"/>
<accession>A0AAV1I6K8</accession>